<evidence type="ECO:0000256" key="3">
    <source>
        <dbReference type="ARBA" id="ARBA00022490"/>
    </source>
</evidence>
<dbReference type="OrthoDB" id="27603at2759"/>
<dbReference type="GO" id="GO:0005874">
    <property type="term" value="C:microtubule"/>
    <property type="evidence" value="ECO:0007669"/>
    <property type="project" value="UniProtKB-KW"/>
</dbReference>
<evidence type="ECO:0000256" key="7">
    <source>
        <dbReference type="ARBA" id="ARBA00023017"/>
    </source>
</evidence>
<evidence type="ECO:0000256" key="8">
    <source>
        <dbReference type="ARBA" id="ARBA00023175"/>
    </source>
</evidence>
<dbReference type="GO" id="GO:0000226">
    <property type="term" value="P:microtubule cytoskeleton organization"/>
    <property type="evidence" value="ECO:0007669"/>
    <property type="project" value="TreeGrafter"/>
</dbReference>
<dbReference type="InterPro" id="IPR022780">
    <property type="entry name" value="Dynein_light_int_chain"/>
</dbReference>
<evidence type="ECO:0000256" key="4">
    <source>
        <dbReference type="ARBA" id="ARBA00022701"/>
    </source>
</evidence>
<dbReference type="PANTHER" id="PTHR12688:SF0">
    <property type="entry name" value="DYNEIN LIGHT INTERMEDIATE CHAIN"/>
    <property type="match status" value="1"/>
</dbReference>
<name>A0A8H3PL13_9LECA</name>
<keyword evidence="6" id="KW-0067">ATP-binding</keyword>
<dbReference type="GO" id="GO:0007018">
    <property type="term" value="P:microtubule-based movement"/>
    <property type="evidence" value="ECO:0007669"/>
    <property type="project" value="InterPro"/>
</dbReference>
<keyword evidence="2" id="KW-0813">Transport</keyword>
<evidence type="ECO:0008006" key="13">
    <source>
        <dbReference type="Google" id="ProtNLM"/>
    </source>
</evidence>
<comment type="subcellular location">
    <subcellularLocation>
        <location evidence="1">Cytoplasm</location>
        <location evidence="1">Cytoskeleton</location>
    </subcellularLocation>
</comment>
<accession>A0A8H3PL13</accession>
<dbReference type="EMBL" id="CAJPDR010000941">
    <property type="protein sequence ID" value="CAF9943250.1"/>
    <property type="molecule type" value="Genomic_DNA"/>
</dbReference>
<gene>
    <name evidence="11" type="ORF">ALECFALPRED_010919</name>
</gene>
<evidence type="ECO:0000256" key="2">
    <source>
        <dbReference type="ARBA" id="ARBA00022448"/>
    </source>
</evidence>
<evidence type="ECO:0000256" key="1">
    <source>
        <dbReference type="ARBA" id="ARBA00004245"/>
    </source>
</evidence>
<evidence type="ECO:0000256" key="9">
    <source>
        <dbReference type="ARBA" id="ARBA00023212"/>
    </source>
</evidence>
<proteinExistence type="predicted"/>
<reference evidence="11" key="1">
    <citation type="submission" date="2021-03" db="EMBL/GenBank/DDBJ databases">
        <authorList>
            <person name="Tagirdzhanova G."/>
        </authorList>
    </citation>
    <scope>NUCLEOTIDE SEQUENCE</scope>
</reference>
<dbReference type="InterPro" id="IPR008467">
    <property type="entry name" value="Dynein1_light_intermed_chain"/>
</dbReference>
<dbReference type="GO" id="GO:0005868">
    <property type="term" value="C:cytoplasmic dynein complex"/>
    <property type="evidence" value="ECO:0007669"/>
    <property type="project" value="InterPro"/>
</dbReference>
<evidence type="ECO:0000313" key="12">
    <source>
        <dbReference type="Proteomes" id="UP000664203"/>
    </source>
</evidence>
<keyword evidence="5" id="KW-0547">Nucleotide-binding</keyword>
<feature type="region of interest" description="Disordered" evidence="10">
    <location>
        <begin position="465"/>
        <end position="539"/>
    </location>
</feature>
<protein>
    <recommendedName>
        <fullName evidence="13">Dynein light intermediate chain</fullName>
    </recommendedName>
</protein>
<evidence type="ECO:0000256" key="10">
    <source>
        <dbReference type="SAM" id="MobiDB-lite"/>
    </source>
</evidence>
<feature type="region of interest" description="Disordered" evidence="10">
    <location>
        <begin position="411"/>
        <end position="451"/>
    </location>
</feature>
<dbReference type="Pfam" id="PF05783">
    <property type="entry name" value="DLIC"/>
    <property type="match status" value="1"/>
</dbReference>
<sequence length="539" mass="59505">MSRQSTFRGPIAANKRRNDESQRDGDSEKGMWSTMLDSVASGKRLPEKNLIVLGGTPDTQKELLETLASDAPKRPHDRHKRKPVIANELALGYTYQDVLDADQEDILARLSIYFLSESSPAFAPLLKPLFTSQTIPETLLVVLLDWSEPWHWVRQIRDWVTMLRDITSSLGDVPTKSMEQTMKEWQQRKRKVSTYDSGGFSTGNEGNVTLPLSRGEWDEPLGLPLCVVCHGADKIDALEAEHGWKEEEFDFVLQFLRTILMKHGASLIYTSTSVPNSLPTLIHSTLGIRSQLKKQTLKHNVIDRDKVLVPPNWDSWGKIRVLREGFDVEGTSRGWSTDIQAVPSAAANGDKETSTSPEGAVLPTYESTILKPHAYSSSRLKNPGIEISTPTIQAFLTTQLELLEKLKAEEEAAAASSEGDSNISTFSNTTNKPHDERVNEHIGPVQVNMGGIQVDADDMLKKLRSRKEGAEIGSKTPEVNTEKASRSPDDMKAQNEALNSFFAGLMKRGASGSPRGTPGKRDASMDSSGTPSKKAAARD</sequence>
<keyword evidence="3" id="KW-0963">Cytoplasm</keyword>
<feature type="region of interest" description="Disordered" evidence="10">
    <location>
        <begin position="1"/>
        <end position="32"/>
    </location>
</feature>
<feature type="compositionally biased region" description="Basic and acidic residues" evidence="10">
    <location>
        <begin position="480"/>
        <end position="493"/>
    </location>
</feature>
<dbReference type="GO" id="GO:0005524">
    <property type="term" value="F:ATP binding"/>
    <property type="evidence" value="ECO:0007669"/>
    <property type="project" value="UniProtKB-KW"/>
</dbReference>
<dbReference type="PANTHER" id="PTHR12688">
    <property type="entry name" value="DYNEIN LIGHT INTERMEDIATE CHAIN"/>
    <property type="match status" value="1"/>
</dbReference>
<evidence type="ECO:0000313" key="11">
    <source>
        <dbReference type="EMBL" id="CAF9943250.1"/>
    </source>
</evidence>
<feature type="compositionally biased region" description="Polar residues" evidence="10">
    <location>
        <begin position="419"/>
        <end position="431"/>
    </location>
</feature>
<feature type="compositionally biased region" description="Basic and acidic residues" evidence="10">
    <location>
        <begin position="16"/>
        <end position="29"/>
    </location>
</feature>
<keyword evidence="12" id="KW-1185">Reference proteome</keyword>
<dbReference type="Proteomes" id="UP000664203">
    <property type="component" value="Unassembled WGS sequence"/>
</dbReference>
<evidence type="ECO:0000256" key="5">
    <source>
        <dbReference type="ARBA" id="ARBA00022741"/>
    </source>
</evidence>
<keyword evidence="7" id="KW-0243">Dynein</keyword>
<dbReference type="GO" id="GO:0035974">
    <property type="term" value="C:meiotic spindle pole body"/>
    <property type="evidence" value="ECO:0007669"/>
    <property type="project" value="TreeGrafter"/>
</dbReference>
<keyword evidence="8" id="KW-0505">Motor protein</keyword>
<dbReference type="AlphaFoldDB" id="A0A8H3PL13"/>
<evidence type="ECO:0000256" key="6">
    <source>
        <dbReference type="ARBA" id="ARBA00022840"/>
    </source>
</evidence>
<comment type="caution">
    <text evidence="11">The sequence shown here is derived from an EMBL/GenBank/DDBJ whole genome shotgun (WGS) entry which is preliminary data.</text>
</comment>
<keyword evidence="9" id="KW-0206">Cytoskeleton</keyword>
<keyword evidence="4" id="KW-0493">Microtubule</keyword>
<organism evidence="11 12">
    <name type="scientific">Alectoria fallacina</name>
    <dbReference type="NCBI Taxonomy" id="1903189"/>
    <lineage>
        <taxon>Eukaryota</taxon>
        <taxon>Fungi</taxon>
        <taxon>Dikarya</taxon>
        <taxon>Ascomycota</taxon>
        <taxon>Pezizomycotina</taxon>
        <taxon>Lecanoromycetes</taxon>
        <taxon>OSLEUM clade</taxon>
        <taxon>Lecanoromycetidae</taxon>
        <taxon>Lecanorales</taxon>
        <taxon>Lecanorineae</taxon>
        <taxon>Parmeliaceae</taxon>
        <taxon>Alectoria</taxon>
    </lineage>
</organism>
<dbReference type="GO" id="GO:0045504">
    <property type="term" value="F:dynein heavy chain binding"/>
    <property type="evidence" value="ECO:0007669"/>
    <property type="project" value="TreeGrafter"/>
</dbReference>